<dbReference type="Gene3D" id="3.40.50.12660">
    <property type="match status" value="1"/>
</dbReference>
<reference evidence="4" key="1">
    <citation type="submission" date="2009-08" db="EMBL/GenBank/DDBJ databases">
        <title>Annotation of Salpingoeca rosetta.</title>
        <authorList>
            <consortium name="The Broad Institute Genome Sequencing Platform"/>
            <person name="Russ C."/>
            <person name="Cuomo C."/>
            <person name="Burger G."/>
            <person name="Gray M.W."/>
            <person name="Holland P.W.H."/>
            <person name="King N."/>
            <person name="Lang F.B.F."/>
            <person name="Roger A.J."/>
            <person name="Ruiz-Trillo I."/>
            <person name="Young S.K."/>
            <person name="Zeng Q."/>
            <person name="Gargeya S."/>
            <person name="Alvarado L."/>
            <person name="Berlin A."/>
            <person name="Chapman S.B."/>
            <person name="Chen Z."/>
            <person name="Freedman E."/>
            <person name="Gellesch M."/>
            <person name="Goldberg J."/>
            <person name="Griggs A."/>
            <person name="Gujja S."/>
            <person name="Heilman E."/>
            <person name="Heiman D."/>
            <person name="Howarth C."/>
            <person name="Mehta T."/>
            <person name="Neiman D."/>
            <person name="Pearson M."/>
            <person name="Roberts A."/>
            <person name="Saif S."/>
            <person name="Shea T."/>
            <person name="Shenoy N."/>
            <person name="Sisk P."/>
            <person name="Stolte C."/>
            <person name="Sykes S."/>
            <person name="White J."/>
            <person name="Yandava C."/>
            <person name="Haas B."/>
            <person name="Nusbaum C."/>
            <person name="Birren B."/>
        </authorList>
    </citation>
    <scope>NUCLEOTIDE SEQUENCE [LARGE SCALE GENOMIC DNA]</scope>
    <source>
        <strain evidence="4">ATCC 50818</strain>
    </source>
</reference>
<accession>F2UJ33</accession>
<evidence type="ECO:0000256" key="2">
    <source>
        <dbReference type="SAM" id="MobiDB-lite"/>
    </source>
</evidence>
<comment type="similarity">
    <text evidence="1">Belongs to the peptidase C14B family.</text>
</comment>
<evidence type="ECO:0000313" key="5">
    <source>
        <dbReference type="Proteomes" id="UP000007799"/>
    </source>
</evidence>
<dbReference type="eggNOG" id="KOG1546">
    <property type="taxonomic scope" value="Eukaryota"/>
</dbReference>
<dbReference type="GeneID" id="16071384"/>
<protein>
    <recommendedName>
        <fullName evidence="3">Peptidase C14 caspase domain-containing protein</fullName>
    </recommendedName>
</protein>
<dbReference type="Proteomes" id="UP000007799">
    <property type="component" value="Unassembled WGS sequence"/>
</dbReference>
<dbReference type="PANTHER" id="PTHR48104">
    <property type="entry name" value="METACASPASE-4"/>
    <property type="match status" value="1"/>
</dbReference>
<dbReference type="GO" id="GO:0006508">
    <property type="term" value="P:proteolysis"/>
    <property type="evidence" value="ECO:0007669"/>
    <property type="project" value="InterPro"/>
</dbReference>
<dbReference type="RefSeq" id="XP_004990821.1">
    <property type="nucleotide sequence ID" value="XM_004990764.1"/>
</dbReference>
<dbReference type="SUPFAM" id="SSF52129">
    <property type="entry name" value="Caspase-like"/>
    <property type="match status" value="1"/>
</dbReference>
<evidence type="ECO:0000313" key="4">
    <source>
        <dbReference type="EMBL" id="EGD76981.1"/>
    </source>
</evidence>
<dbReference type="GO" id="GO:0005737">
    <property type="term" value="C:cytoplasm"/>
    <property type="evidence" value="ECO:0007669"/>
    <property type="project" value="TreeGrafter"/>
</dbReference>
<name>F2UJ33_SALR5</name>
<dbReference type="InterPro" id="IPR011600">
    <property type="entry name" value="Pept_C14_caspase"/>
</dbReference>
<dbReference type="InterPro" id="IPR050452">
    <property type="entry name" value="Metacaspase"/>
</dbReference>
<proteinExistence type="inferred from homology"/>
<dbReference type="STRING" id="946362.F2UJ33"/>
<dbReference type="EMBL" id="GL832976">
    <property type="protein sequence ID" value="EGD76981.1"/>
    <property type="molecule type" value="Genomic_DNA"/>
</dbReference>
<dbReference type="OMA" id="DEMHNIM"/>
<dbReference type="GO" id="GO:0004197">
    <property type="term" value="F:cysteine-type endopeptidase activity"/>
    <property type="evidence" value="ECO:0007669"/>
    <property type="project" value="InterPro"/>
</dbReference>
<dbReference type="KEGG" id="sre:PTSG_07324"/>
<feature type="region of interest" description="Disordered" evidence="2">
    <location>
        <begin position="51"/>
        <end position="104"/>
    </location>
</feature>
<dbReference type="Pfam" id="PF00656">
    <property type="entry name" value="Peptidase_C14"/>
    <property type="match status" value="1"/>
</dbReference>
<dbReference type="PANTHER" id="PTHR48104:SF30">
    <property type="entry name" value="METACASPASE-1"/>
    <property type="match status" value="1"/>
</dbReference>
<gene>
    <name evidence="4" type="ORF">PTSG_07324</name>
</gene>
<feature type="compositionally biased region" description="Pro residues" evidence="2">
    <location>
        <begin position="53"/>
        <end position="68"/>
    </location>
</feature>
<dbReference type="InParanoid" id="F2UJ33"/>
<evidence type="ECO:0000259" key="3">
    <source>
        <dbReference type="Pfam" id="PF00656"/>
    </source>
</evidence>
<feature type="compositionally biased region" description="Pro residues" evidence="2">
    <location>
        <begin position="89"/>
        <end position="102"/>
    </location>
</feature>
<evidence type="ECO:0000256" key="1">
    <source>
        <dbReference type="ARBA" id="ARBA00009005"/>
    </source>
</evidence>
<organism evidence="5">
    <name type="scientific">Salpingoeca rosetta (strain ATCC 50818 / BSB-021)</name>
    <dbReference type="NCBI Taxonomy" id="946362"/>
    <lineage>
        <taxon>Eukaryota</taxon>
        <taxon>Choanoflagellata</taxon>
        <taxon>Craspedida</taxon>
        <taxon>Salpingoecidae</taxon>
        <taxon>Salpingoeca</taxon>
    </lineage>
</organism>
<feature type="domain" description="Peptidase C14 caspase" evidence="3">
    <location>
        <begin position="107"/>
        <end position="394"/>
    </location>
</feature>
<dbReference type="AlphaFoldDB" id="F2UJ33"/>
<dbReference type="InterPro" id="IPR029030">
    <property type="entry name" value="Caspase-like_dom_sf"/>
</dbReference>
<dbReference type="OrthoDB" id="3223806at2759"/>
<keyword evidence="5" id="KW-1185">Reference proteome</keyword>
<sequence>MSGYGYGGPPQAPQQELINCPTCGTALVCPPGAPVISCGICKNPIRVARQPQAGPPPAYGGPPPPQAPPQSRQPSHPPITHQGGWAPGPVVPGPQSGPPPGPFHVRRRRALIIGINYMGTSAELGGCINDARCMHYLLKTKFGFQDADILLLTEDNPNPIMHPTRQNIINGMRWLAGSAQPGDSLFFHFSGHGSQRRDRDGDEIDGLDETILPLDHRRAGQIVDDQINDLIVRPLPQGCRLHAVVDACHSGSVMDLPYMLRGTDGYGRANWLHEAAFARKFKGTSGGEAVCFSACDDSQTSADTTAFSKVTRTGAMTFLFIEAIENGHGSTYASVLAQMKARLRAARASTSSADPFGFGGGSMLTGVLGMLVSGGSYRPSARGLSQIPQLSSSQPFDINRPFVL</sequence>